<feature type="signal peptide" evidence="1">
    <location>
        <begin position="1"/>
        <end position="18"/>
    </location>
</feature>
<protein>
    <submittedName>
        <fullName evidence="2">Uncharacterized protein</fullName>
    </submittedName>
</protein>
<organism evidence="2 3">
    <name type="scientific">Mycena venus</name>
    <dbReference type="NCBI Taxonomy" id="2733690"/>
    <lineage>
        <taxon>Eukaryota</taxon>
        <taxon>Fungi</taxon>
        <taxon>Dikarya</taxon>
        <taxon>Basidiomycota</taxon>
        <taxon>Agaricomycotina</taxon>
        <taxon>Agaricomycetes</taxon>
        <taxon>Agaricomycetidae</taxon>
        <taxon>Agaricales</taxon>
        <taxon>Marasmiineae</taxon>
        <taxon>Mycenaceae</taxon>
        <taxon>Mycena</taxon>
    </lineage>
</organism>
<keyword evidence="1" id="KW-0732">Signal</keyword>
<dbReference type="Proteomes" id="UP000620124">
    <property type="component" value="Unassembled WGS sequence"/>
</dbReference>
<comment type="caution">
    <text evidence="2">The sequence shown here is derived from an EMBL/GenBank/DDBJ whole genome shotgun (WGS) entry which is preliminary data.</text>
</comment>
<accession>A0A8H7CTQ8</accession>
<evidence type="ECO:0000313" key="3">
    <source>
        <dbReference type="Proteomes" id="UP000620124"/>
    </source>
</evidence>
<proteinExistence type="predicted"/>
<evidence type="ECO:0000256" key="1">
    <source>
        <dbReference type="SAM" id="SignalP"/>
    </source>
</evidence>
<reference evidence="2" key="1">
    <citation type="submission" date="2020-05" db="EMBL/GenBank/DDBJ databases">
        <title>Mycena genomes resolve the evolution of fungal bioluminescence.</title>
        <authorList>
            <person name="Tsai I.J."/>
        </authorList>
    </citation>
    <scope>NUCLEOTIDE SEQUENCE</scope>
    <source>
        <strain evidence="2">CCC161011</strain>
    </source>
</reference>
<feature type="chain" id="PRO_5034637254" evidence="1">
    <location>
        <begin position="19"/>
        <end position="161"/>
    </location>
</feature>
<keyword evidence="3" id="KW-1185">Reference proteome</keyword>
<dbReference type="EMBL" id="JACAZI010000012">
    <property type="protein sequence ID" value="KAF7347922.1"/>
    <property type="molecule type" value="Genomic_DNA"/>
</dbReference>
<evidence type="ECO:0000313" key="2">
    <source>
        <dbReference type="EMBL" id="KAF7347922.1"/>
    </source>
</evidence>
<dbReference type="AlphaFoldDB" id="A0A8H7CTQ8"/>
<gene>
    <name evidence="2" type="ORF">MVEN_01550100</name>
</gene>
<name>A0A8H7CTQ8_9AGAR</name>
<sequence length="161" mass="16406">MFITKPIVLALSVAAVNAAPQLDSIFNTITSDVASVATQITGGAGSVGTQIAGGAEGVFETVTSFGGHAITVVTSAGGQAITLATDGVGEVTSFAGSQYTIATGAAGAAISGNSGPPFHVNTVARIIRRLRYDPHERVCWSINNCIILDKFAIYIPNILVL</sequence>
<dbReference type="OrthoDB" id="4095724at2759"/>